<comment type="similarity">
    <text evidence="2">Belongs to the bacterial solute-binding protein 5 family.</text>
</comment>
<dbReference type="Pfam" id="PF00496">
    <property type="entry name" value="SBP_bac_5"/>
    <property type="match status" value="1"/>
</dbReference>
<dbReference type="PROSITE" id="PS51257">
    <property type="entry name" value="PROKAR_LIPOPROTEIN"/>
    <property type="match status" value="1"/>
</dbReference>
<evidence type="ECO:0000256" key="3">
    <source>
        <dbReference type="ARBA" id="ARBA00022448"/>
    </source>
</evidence>
<dbReference type="PANTHER" id="PTHR30290:SF10">
    <property type="entry name" value="PERIPLASMIC OLIGOPEPTIDE-BINDING PROTEIN-RELATED"/>
    <property type="match status" value="1"/>
</dbReference>
<dbReference type="PIRSF" id="PIRSF002741">
    <property type="entry name" value="MppA"/>
    <property type="match status" value="1"/>
</dbReference>
<comment type="subcellular location">
    <subcellularLocation>
        <location evidence="1">Cell envelope</location>
    </subcellularLocation>
</comment>
<dbReference type="PANTHER" id="PTHR30290">
    <property type="entry name" value="PERIPLASMIC BINDING COMPONENT OF ABC TRANSPORTER"/>
    <property type="match status" value="1"/>
</dbReference>
<dbReference type="InterPro" id="IPR039424">
    <property type="entry name" value="SBP_5"/>
</dbReference>
<keyword evidence="4" id="KW-0732">Signal</keyword>
<evidence type="ECO:0000256" key="4">
    <source>
        <dbReference type="ARBA" id="ARBA00022729"/>
    </source>
</evidence>
<evidence type="ECO:0000256" key="1">
    <source>
        <dbReference type="ARBA" id="ARBA00004196"/>
    </source>
</evidence>
<dbReference type="InterPro" id="IPR000914">
    <property type="entry name" value="SBP_5_dom"/>
</dbReference>
<dbReference type="Proteomes" id="UP001218638">
    <property type="component" value="Chromosome"/>
</dbReference>
<evidence type="ECO:0000259" key="5">
    <source>
        <dbReference type="Pfam" id="PF00496"/>
    </source>
</evidence>
<sequence length="543" mass="61069">MIIRIPSWLKISVCVALLLTGCKPRETNVETGNRTHTLHRGMGPALADLDPHLATGTTDYNVLSALFEGLVAEDPVDLHPVPGVAESWTVSADGITYTFHLRTDAVWSNGDPLTAQNFVNSWQRVLTPSLTADYANLLYVLAGARAYHQGETTDFSTVGVAAPDRHTLRVTLAYPAPYFLSLLQHWMWYPVHLPSIAAVGSPTTRGTPWARPGTMVCNGPFELESWQNHERIVVRKNPFYWDADTVRLDAIHFHPFEGVDTEERAFRSGQIHLTDALPIAKIVSYREDKPELLRIDPYLGTYFFRFNTSRPFLDNQFVRRALSLAVDRTAIVEKVLRGGQIPSAAFTPTGTAGYQPPEGLRTDFDQARNLLMSAGYPMGRGAPSVEILFNTSENHKLVGEAIQEMWRRELGLEVTLRNMENKTVLSSRRAGDFDVLRSVWIADYADPTSFLDVWRGDSGNNYTGWADADYDALLSQAARAPNQAARFDLLQRAESLLLERAPIIPIYTFTHIFVKRPEVRGWHPTLLDHHPYKHVWLVENPEN</sequence>
<keyword evidence="3" id="KW-0813">Transport</keyword>
<evidence type="ECO:0000313" key="6">
    <source>
        <dbReference type="EMBL" id="WED67478.1"/>
    </source>
</evidence>
<dbReference type="CDD" id="cd08504">
    <property type="entry name" value="PBP2_OppA"/>
    <property type="match status" value="1"/>
</dbReference>
<dbReference type="Gene3D" id="3.90.76.10">
    <property type="entry name" value="Dipeptide-binding Protein, Domain 1"/>
    <property type="match status" value="1"/>
</dbReference>
<dbReference type="InterPro" id="IPR030678">
    <property type="entry name" value="Peptide/Ni-bd"/>
</dbReference>
<keyword evidence="7" id="KW-1185">Reference proteome</keyword>
<dbReference type="GO" id="GO:0043190">
    <property type="term" value="C:ATP-binding cassette (ABC) transporter complex"/>
    <property type="evidence" value="ECO:0007669"/>
    <property type="project" value="InterPro"/>
</dbReference>
<name>A0AAF0CST1_9BACT</name>
<dbReference type="GO" id="GO:1904680">
    <property type="term" value="F:peptide transmembrane transporter activity"/>
    <property type="evidence" value="ECO:0007669"/>
    <property type="project" value="TreeGrafter"/>
</dbReference>
<gene>
    <name evidence="6" type="ORF">PXH66_11515</name>
</gene>
<proteinExistence type="inferred from homology"/>
<dbReference type="AlphaFoldDB" id="A0AAF0CST1"/>
<dbReference type="FunFam" id="3.10.105.10:FF:000001">
    <property type="entry name" value="Oligopeptide ABC transporter, oligopeptide-binding protein"/>
    <property type="match status" value="1"/>
</dbReference>
<organism evidence="6 7">
    <name type="scientific">Synoicihabitans lomoniglobus</name>
    <dbReference type="NCBI Taxonomy" id="2909285"/>
    <lineage>
        <taxon>Bacteria</taxon>
        <taxon>Pseudomonadati</taxon>
        <taxon>Verrucomicrobiota</taxon>
        <taxon>Opitutia</taxon>
        <taxon>Opitutales</taxon>
        <taxon>Opitutaceae</taxon>
        <taxon>Synoicihabitans</taxon>
    </lineage>
</organism>
<dbReference type="GO" id="GO:0030288">
    <property type="term" value="C:outer membrane-bounded periplasmic space"/>
    <property type="evidence" value="ECO:0007669"/>
    <property type="project" value="UniProtKB-ARBA"/>
</dbReference>
<evidence type="ECO:0000313" key="7">
    <source>
        <dbReference type="Proteomes" id="UP001218638"/>
    </source>
</evidence>
<dbReference type="EMBL" id="CP119075">
    <property type="protein sequence ID" value="WED67478.1"/>
    <property type="molecule type" value="Genomic_DNA"/>
</dbReference>
<dbReference type="SUPFAM" id="SSF53850">
    <property type="entry name" value="Periplasmic binding protein-like II"/>
    <property type="match status" value="1"/>
</dbReference>
<reference evidence="6" key="1">
    <citation type="submission" date="2023-03" db="EMBL/GenBank/DDBJ databases">
        <title>Lomoglobus Profundus gen. nov., sp. nov., a novel member of the phylum Verrucomicrobia, isolated from deep-marine sediment of South China Sea.</title>
        <authorList>
            <person name="Ahmad T."/>
            <person name="Ishaq S.E."/>
            <person name="Wang F."/>
        </authorList>
    </citation>
    <scope>NUCLEOTIDE SEQUENCE</scope>
    <source>
        <strain evidence="6">LMO-M01</strain>
    </source>
</reference>
<dbReference type="Gene3D" id="3.10.105.10">
    <property type="entry name" value="Dipeptide-binding Protein, Domain 3"/>
    <property type="match status" value="1"/>
</dbReference>
<dbReference type="Gene3D" id="3.40.190.10">
    <property type="entry name" value="Periplasmic binding protein-like II"/>
    <property type="match status" value="1"/>
</dbReference>
<accession>A0AAF0CST1</accession>
<evidence type="ECO:0000256" key="2">
    <source>
        <dbReference type="ARBA" id="ARBA00005695"/>
    </source>
</evidence>
<dbReference type="KEGG" id="slom:PXH66_11515"/>
<protein>
    <submittedName>
        <fullName evidence="6">Peptide ABC transporter substrate-binding protein</fullName>
    </submittedName>
</protein>
<dbReference type="FunFam" id="3.90.76.10:FF:000001">
    <property type="entry name" value="Oligopeptide ABC transporter substrate-binding protein"/>
    <property type="match status" value="1"/>
</dbReference>
<dbReference type="GO" id="GO:0015833">
    <property type="term" value="P:peptide transport"/>
    <property type="evidence" value="ECO:0007669"/>
    <property type="project" value="TreeGrafter"/>
</dbReference>
<dbReference type="RefSeq" id="WP_330931633.1">
    <property type="nucleotide sequence ID" value="NZ_CP119075.1"/>
</dbReference>
<feature type="domain" description="Solute-binding protein family 5" evidence="5">
    <location>
        <begin position="80"/>
        <end position="461"/>
    </location>
</feature>